<dbReference type="PANTHER" id="PTHR33840">
    <property type="match status" value="1"/>
</dbReference>
<evidence type="ECO:0000259" key="1">
    <source>
        <dbReference type="Pfam" id="PF09994"/>
    </source>
</evidence>
<dbReference type="RefSeq" id="WP_250025007.1">
    <property type="nucleotide sequence ID" value="NZ_CP097330.1"/>
</dbReference>
<gene>
    <name evidence="2" type="ORF">M5D45_00970</name>
</gene>
<dbReference type="Proteomes" id="UP001056132">
    <property type="component" value="Chromosome 1"/>
</dbReference>
<evidence type="ECO:0000313" key="2">
    <source>
        <dbReference type="EMBL" id="URF04467.1"/>
    </source>
</evidence>
<reference evidence="2" key="1">
    <citation type="journal article" date="2022" name="Microbiol. Resour. Announc.">
        <title>Genome Sequence of Cupriavidus campinensis Strain G5, a Member of a Bacterial Consortium Capable of Polyethylene Degradation.</title>
        <authorList>
            <person name="Schneider B."/>
            <person name="Pfeiffer F."/>
            <person name="Dyall-Smith M."/>
            <person name="Kunte H.J."/>
        </authorList>
    </citation>
    <scope>NUCLEOTIDE SEQUENCE</scope>
    <source>
        <strain evidence="2">G5</strain>
    </source>
</reference>
<organism evidence="2 3">
    <name type="scientific">Cupriavidus campinensis</name>
    <dbReference type="NCBI Taxonomy" id="151783"/>
    <lineage>
        <taxon>Bacteria</taxon>
        <taxon>Pseudomonadati</taxon>
        <taxon>Pseudomonadota</taxon>
        <taxon>Betaproteobacteria</taxon>
        <taxon>Burkholderiales</taxon>
        <taxon>Burkholderiaceae</taxon>
        <taxon>Cupriavidus</taxon>
    </lineage>
</organism>
<name>A0AAE9L164_9BURK</name>
<protein>
    <submittedName>
        <fullName evidence="2">DUF2235 domain-containing protein</fullName>
    </submittedName>
</protein>
<dbReference type="InterPro" id="IPR018712">
    <property type="entry name" value="Tle1-like_cat"/>
</dbReference>
<sequence>MQDWIQDCHDTFFRALKTATILYPDDFVTCSTCEQRPWVSFFFDGTGNNMDIDRPLNKLSNIARLYEGHSEETPKVSRLYYPGVGTPLAPSNASWLEMVRDSEALGGGAGLGADIRLATAQADLVDLLKYTHRVTRIDIAVFGFSRGAALARAFVNRLIQKCEMRDGILHWPCETALDGESAPLHIRFLGLFDTVESVGLPGKNLHPDMWMSIPEQVERCVHHYATHELRSFFPLTPVDAGLKHCEEIAMPGVHSDVGGGYRPDDQGRSDMLARIPLNRMRLEAAIAGVPFTPPLLLTPDVHALFEYSADLKALYDEYMAAIPTHESREAQILAHMRLYYGWLKSRYKTSPCDVYSRCQASNIGGDAEMDRIRKSYAYLERDAAQLADRAWVADMQRRYPDTYRWHLAMRYEHEHRAPPVLTERESAYFEAWSNPPDLSPNLIRFFDEYVHDSRAGFMMVGNGGYLSPRDIVAMSVVPAATPALAAL</sequence>
<accession>A0AAE9L164</accession>
<proteinExistence type="predicted"/>
<feature type="domain" description="T6SS Phospholipase effector Tle1-like catalytic" evidence="1">
    <location>
        <begin position="42"/>
        <end position="162"/>
    </location>
</feature>
<dbReference type="KEGG" id="ccam:M5D45_00970"/>
<reference evidence="2" key="2">
    <citation type="submission" date="2022-05" db="EMBL/GenBank/DDBJ databases">
        <authorList>
            <person name="Kunte H.-J."/>
        </authorList>
    </citation>
    <scope>NUCLEOTIDE SEQUENCE</scope>
    <source>
        <strain evidence="2">G5</strain>
    </source>
</reference>
<dbReference type="AlphaFoldDB" id="A0AAE9L164"/>
<dbReference type="Pfam" id="PF09994">
    <property type="entry name" value="T6SS_Tle1-like_cat"/>
    <property type="match status" value="2"/>
</dbReference>
<dbReference type="PANTHER" id="PTHR33840:SF1">
    <property type="entry name" value="TLE1 PHOSPHOLIPASE DOMAIN-CONTAINING PROTEIN"/>
    <property type="match status" value="1"/>
</dbReference>
<dbReference type="EMBL" id="CP097330">
    <property type="protein sequence ID" value="URF04467.1"/>
    <property type="molecule type" value="Genomic_DNA"/>
</dbReference>
<feature type="domain" description="T6SS Phospholipase effector Tle1-like catalytic" evidence="1">
    <location>
        <begin position="181"/>
        <end position="280"/>
    </location>
</feature>
<evidence type="ECO:0000313" key="3">
    <source>
        <dbReference type="Proteomes" id="UP001056132"/>
    </source>
</evidence>